<dbReference type="EMBL" id="JBDXMX010000001">
    <property type="protein sequence ID" value="MEO9246535.1"/>
    <property type="molecule type" value="Genomic_DNA"/>
</dbReference>
<dbReference type="Proteomes" id="UP001484097">
    <property type="component" value="Unassembled WGS sequence"/>
</dbReference>
<organism evidence="2 3">
    <name type="scientific">Citricoccus nitrophenolicus</name>
    <dbReference type="NCBI Taxonomy" id="863575"/>
    <lineage>
        <taxon>Bacteria</taxon>
        <taxon>Bacillati</taxon>
        <taxon>Actinomycetota</taxon>
        <taxon>Actinomycetes</taxon>
        <taxon>Micrococcales</taxon>
        <taxon>Micrococcaceae</taxon>
        <taxon>Citricoccus</taxon>
    </lineage>
</organism>
<protein>
    <submittedName>
        <fullName evidence="2">Uncharacterized protein</fullName>
    </submittedName>
</protein>
<reference evidence="2 3" key="1">
    <citation type="submission" date="2024-05" db="EMBL/GenBank/DDBJ databases">
        <authorList>
            <person name="Yi C."/>
        </authorList>
    </citation>
    <scope>NUCLEOTIDE SEQUENCE [LARGE SCALE GENOMIC DNA]</scope>
    <source>
        <strain evidence="2 3">XS13</strain>
    </source>
</reference>
<evidence type="ECO:0000313" key="3">
    <source>
        <dbReference type="Proteomes" id="UP001484097"/>
    </source>
</evidence>
<evidence type="ECO:0000313" key="2">
    <source>
        <dbReference type="EMBL" id="MEO9246535.1"/>
    </source>
</evidence>
<comment type="caution">
    <text evidence="2">The sequence shown here is derived from an EMBL/GenBank/DDBJ whole genome shotgun (WGS) entry which is preliminary data.</text>
</comment>
<dbReference type="RefSeq" id="WP_347918648.1">
    <property type="nucleotide sequence ID" value="NZ_JBDXMX010000001.1"/>
</dbReference>
<name>A0ABV0IG93_9MICC</name>
<sequence length="265" mass="27579">MSVDSRARALAARVARPVRRTLRGATRRVGRHLPEPLARRVRQALGRTVAARASQDAAPAVDPLGLAPGRRPAPGRPATTTGRAAAMATQDPESALRLDRALLGGPTPRPEGGGRGIAALAAADLVTRLESAGHVVHALLPGTARAAVERGEVVVVDLAGMTGVWSGALDAEGVALYRELQDALGQARLLGRTAWLVDRGPDRFRLGAAALRRDRGVQTVRPGTAPPAEHITEDPGAAPTGVVDLLRGLDPLDHLDTSRIQEAAG</sequence>
<feature type="compositionally biased region" description="Low complexity" evidence="1">
    <location>
        <begin position="65"/>
        <end position="85"/>
    </location>
</feature>
<keyword evidence="3" id="KW-1185">Reference proteome</keyword>
<proteinExistence type="predicted"/>
<accession>A0ABV0IG93</accession>
<gene>
    <name evidence="2" type="ORF">ABDK96_02435</name>
</gene>
<feature type="region of interest" description="Disordered" evidence="1">
    <location>
        <begin position="49"/>
        <end position="85"/>
    </location>
</feature>
<evidence type="ECO:0000256" key="1">
    <source>
        <dbReference type="SAM" id="MobiDB-lite"/>
    </source>
</evidence>